<dbReference type="VEuPathDB" id="FungiDB:CC1G_15550"/>
<feature type="region of interest" description="Disordered" evidence="1">
    <location>
        <begin position="1"/>
        <end position="27"/>
    </location>
</feature>
<feature type="compositionally biased region" description="Polar residues" evidence="1">
    <location>
        <begin position="79"/>
        <end position="97"/>
    </location>
</feature>
<dbReference type="RefSeq" id="XP_002911010.1">
    <property type="nucleotide sequence ID" value="XM_002910964.1"/>
</dbReference>
<dbReference type="KEGG" id="cci:CC1G_15550"/>
<feature type="compositionally biased region" description="Basic and acidic residues" evidence="1">
    <location>
        <begin position="310"/>
        <end position="339"/>
    </location>
</feature>
<evidence type="ECO:0000256" key="1">
    <source>
        <dbReference type="SAM" id="MobiDB-lite"/>
    </source>
</evidence>
<dbReference type="HOGENOM" id="CLU_780777_0_0_1"/>
<dbReference type="Proteomes" id="UP000001861">
    <property type="component" value="Unassembled WGS sequence"/>
</dbReference>
<evidence type="ECO:0000313" key="3">
    <source>
        <dbReference type="Proteomes" id="UP000001861"/>
    </source>
</evidence>
<proteinExistence type="predicted"/>
<dbReference type="STRING" id="240176.D6RN55"/>
<dbReference type="OrthoDB" id="3265918at2759"/>
<comment type="caution">
    <text evidence="2">The sequence shown here is derived from an EMBL/GenBank/DDBJ whole genome shotgun (WGS) entry which is preliminary data.</text>
</comment>
<dbReference type="EMBL" id="AACS02000006">
    <property type="protein sequence ID" value="EFI27516.1"/>
    <property type="molecule type" value="Genomic_DNA"/>
</dbReference>
<dbReference type="GeneID" id="9379826"/>
<protein>
    <submittedName>
        <fullName evidence="2">Uncharacterized protein</fullName>
    </submittedName>
</protein>
<sequence length="355" mass="40126">MKARRDAKQSSGNRGPRGTEKPFNLVRYNPPSQSFNMVAAPSAFLFEPERKWYPYAELAYEKWEDKVKRIAAERASAGAVSTSSDAPSFSRTTQTRLKSQDEELDDDSDMAIVQRIISRRQEVLSKAVPISLNFATNKAKMGGKAVYASHVRRRVRSAVSLIVTHGAKAKEEEGSANGAPSRKKLVYDLEEVEQRRTQPGNGWILKGWTYLVFPTLQLYRMPIPDLVSELREALQQIYKIGSAWEAQWIEKALPPDSVERQSKTTIRQLHDNRGGSDKKELGSKDQLRPRHENRSTRPPDGDAMAARRPGKGEGDEEGPTKTDPLHTETETNGKHDKPPRVRKSRFKLWSHEPIV</sequence>
<feature type="compositionally biased region" description="Basic and acidic residues" evidence="1">
    <location>
        <begin position="257"/>
        <end position="300"/>
    </location>
</feature>
<keyword evidence="3" id="KW-1185">Reference proteome</keyword>
<feature type="region of interest" description="Disordered" evidence="1">
    <location>
        <begin position="255"/>
        <end position="355"/>
    </location>
</feature>
<gene>
    <name evidence="2" type="ORF">CC1G_15550</name>
</gene>
<accession>D6RN55</accession>
<dbReference type="InParanoid" id="D6RN55"/>
<feature type="region of interest" description="Disordered" evidence="1">
    <location>
        <begin position="76"/>
        <end position="104"/>
    </location>
</feature>
<dbReference type="AlphaFoldDB" id="D6RN55"/>
<reference evidence="2 3" key="1">
    <citation type="journal article" date="2010" name="Proc. Natl. Acad. Sci. U.S.A.">
        <title>Insights into evolution of multicellular fungi from the assembled chromosomes of the mushroom Coprinopsis cinerea (Coprinus cinereus).</title>
        <authorList>
            <person name="Stajich J.E."/>
            <person name="Wilke S.K."/>
            <person name="Ahren D."/>
            <person name="Au C.H."/>
            <person name="Birren B.W."/>
            <person name="Borodovsky M."/>
            <person name="Burns C."/>
            <person name="Canback B."/>
            <person name="Casselton L.A."/>
            <person name="Cheng C.K."/>
            <person name="Deng J."/>
            <person name="Dietrich F.S."/>
            <person name="Fargo D.C."/>
            <person name="Farman M.L."/>
            <person name="Gathman A.C."/>
            <person name="Goldberg J."/>
            <person name="Guigo R."/>
            <person name="Hoegger P.J."/>
            <person name="Hooker J.B."/>
            <person name="Huggins A."/>
            <person name="James T.Y."/>
            <person name="Kamada T."/>
            <person name="Kilaru S."/>
            <person name="Kodira C."/>
            <person name="Kues U."/>
            <person name="Kupfer D."/>
            <person name="Kwan H.S."/>
            <person name="Lomsadze A."/>
            <person name="Li W."/>
            <person name="Lilly W.W."/>
            <person name="Ma L.J."/>
            <person name="Mackey A.J."/>
            <person name="Manning G."/>
            <person name="Martin F."/>
            <person name="Muraguchi H."/>
            <person name="Natvig D.O."/>
            <person name="Palmerini H."/>
            <person name="Ramesh M.A."/>
            <person name="Rehmeyer C.J."/>
            <person name="Roe B.A."/>
            <person name="Shenoy N."/>
            <person name="Stanke M."/>
            <person name="Ter-Hovhannisyan V."/>
            <person name="Tunlid A."/>
            <person name="Velagapudi R."/>
            <person name="Vision T.J."/>
            <person name="Zeng Q."/>
            <person name="Zolan M.E."/>
            <person name="Pukkila P.J."/>
        </authorList>
    </citation>
    <scope>NUCLEOTIDE SEQUENCE [LARGE SCALE GENOMIC DNA]</scope>
    <source>
        <strain evidence="3">Okayama-7 / 130 / ATCC MYA-4618 / FGSC 9003</strain>
    </source>
</reference>
<evidence type="ECO:0000313" key="2">
    <source>
        <dbReference type="EMBL" id="EFI27516.1"/>
    </source>
</evidence>
<organism evidence="2 3">
    <name type="scientific">Coprinopsis cinerea (strain Okayama-7 / 130 / ATCC MYA-4618 / FGSC 9003)</name>
    <name type="common">Inky cap fungus</name>
    <name type="synonym">Hormographiella aspergillata</name>
    <dbReference type="NCBI Taxonomy" id="240176"/>
    <lineage>
        <taxon>Eukaryota</taxon>
        <taxon>Fungi</taxon>
        <taxon>Dikarya</taxon>
        <taxon>Basidiomycota</taxon>
        <taxon>Agaricomycotina</taxon>
        <taxon>Agaricomycetes</taxon>
        <taxon>Agaricomycetidae</taxon>
        <taxon>Agaricales</taxon>
        <taxon>Agaricineae</taxon>
        <taxon>Psathyrellaceae</taxon>
        <taxon>Coprinopsis</taxon>
    </lineage>
</organism>
<name>D6RN55_COPC7</name>